<accession>A0A5E6Y5B4</accession>
<evidence type="ECO:0000313" key="2">
    <source>
        <dbReference type="EMBL" id="VVN48237.1"/>
    </source>
</evidence>
<feature type="region of interest" description="Disordered" evidence="1">
    <location>
        <begin position="18"/>
        <end position="70"/>
    </location>
</feature>
<feature type="compositionally biased region" description="Polar residues" evidence="1">
    <location>
        <begin position="18"/>
        <end position="51"/>
    </location>
</feature>
<organism evidence="2 3">
    <name type="scientific">Pseudomonas fluorescens</name>
    <dbReference type="NCBI Taxonomy" id="294"/>
    <lineage>
        <taxon>Bacteria</taxon>
        <taxon>Pseudomonadati</taxon>
        <taxon>Pseudomonadota</taxon>
        <taxon>Gammaproteobacteria</taxon>
        <taxon>Pseudomonadales</taxon>
        <taxon>Pseudomonadaceae</taxon>
        <taxon>Pseudomonas</taxon>
    </lineage>
</organism>
<evidence type="ECO:0000256" key="1">
    <source>
        <dbReference type="SAM" id="MobiDB-lite"/>
    </source>
</evidence>
<gene>
    <name evidence="2" type="ORF">PS624_06013</name>
</gene>
<name>A0A5E6Y5B4_PSEFL</name>
<evidence type="ECO:0000313" key="3">
    <source>
        <dbReference type="Proteomes" id="UP000326241"/>
    </source>
</evidence>
<reference evidence="2 3" key="1">
    <citation type="submission" date="2019-09" db="EMBL/GenBank/DDBJ databases">
        <authorList>
            <person name="Chandra G."/>
            <person name="Truman W A."/>
        </authorList>
    </citation>
    <scope>NUCLEOTIDE SEQUENCE [LARGE SCALE GENOMIC DNA]</scope>
    <source>
        <strain evidence="2">PS624</strain>
    </source>
</reference>
<dbReference type="EMBL" id="CABVGZ010000161">
    <property type="protein sequence ID" value="VVN48237.1"/>
    <property type="molecule type" value="Genomic_DNA"/>
</dbReference>
<sequence>MKMMNTSWRNQKWLIGTQNDNNASITPTSLFTPGPTACNTENGTPTQNSGTIKRRTLPLKNAEKSLPRIL</sequence>
<feature type="compositionally biased region" description="Basic and acidic residues" evidence="1">
    <location>
        <begin position="61"/>
        <end position="70"/>
    </location>
</feature>
<dbReference type="AlphaFoldDB" id="A0A5E6Y5B4"/>
<protein>
    <submittedName>
        <fullName evidence="2">Uncharacterized protein</fullName>
    </submittedName>
</protein>
<proteinExistence type="predicted"/>
<dbReference type="Proteomes" id="UP000326241">
    <property type="component" value="Unassembled WGS sequence"/>
</dbReference>